<dbReference type="EMBL" id="DQ180321">
    <property type="protein sequence ID" value="ABA26621.1"/>
    <property type="molecule type" value="mRNA"/>
</dbReference>
<evidence type="ECO:0000256" key="1">
    <source>
        <dbReference type="ARBA" id="ARBA00022529"/>
    </source>
</evidence>
<feature type="signal peptide" evidence="5">
    <location>
        <begin position="1"/>
        <end position="27"/>
    </location>
</feature>
<feature type="chain" id="PRO_5004228116" evidence="5">
    <location>
        <begin position="28"/>
        <end position="64"/>
    </location>
</feature>
<dbReference type="AlphaFoldDB" id="Q3LTD6"/>
<keyword evidence="5" id="KW-0732">Signal</keyword>
<keyword evidence="1" id="KW-0929">Antimicrobial</keyword>
<evidence type="ECO:0000256" key="2">
    <source>
        <dbReference type="ARBA" id="ARBA00022577"/>
    </source>
</evidence>
<evidence type="ECO:0000313" key="6">
    <source>
        <dbReference type="EMBL" id="ABA26621.1"/>
    </source>
</evidence>
<reference evidence="6" key="1">
    <citation type="submission" date="2016-12" db="EMBL/GenBank/DDBJ databases">
        <title>The innate immune system of larvae and pupae of Bradysia hygida (Diptera, Sciaridae) is provided with an additional external preventive mechanism of defense, which is regulated in development.</title>
        <authorList>
            <person name="da Silva J.A.C."/>
            <person name="Zanarotti G.M."/>
            <person name="Gallina A.P."/>
            <person name="de Almeida J.C."/>
        </authorList>
    </citation>
    <scope>NUCLEOTIDE SEQUENCE</scope>
</reference>
<dbReference type="InterPro" id="IPR013006">
    <property type="entry name" value="Antimicrobial_C6_CS"/>
</dbReference>
<evidence type="ECO:0000256" key="4">
    <source>
        <dbReference type="ARBA" id="ARBA00023157"/>
    </source>
</evidence>
<protein>
    <submittedName>
        <fullName evidence="6">Salivary gland antimicrobial peptide 1</fullName>
    </submittedName>
</protein>
<accession>Q3LTD6</accession>
<dbReference type="SUPFAM" id="SSF57048">
    <property type="entry name" value="Gurmarin-like"/>
    <property type="match status" value="1"/>
</dbReference>
<proteinExistence type="evidence at transcript level"/>
<evidence type="ECO:0000256" key="5">
    <source>
        <dbReference type="SAM" id="SignalP"/>
    </source>
</evidence>
<sequence>MRMSIKCFAVIFVAFAFFLGQISRAEACIPDGGRCHESDPGPGCCSGFCYRERNWKDGDCRKRP</sequence>
<dbReference type="GO" id="GO:0031640">
    <property type="term" value="P:killing of cells of another organism"/>
    <property type="evidence" value="ECO:0007669"/>
    <property type="project" value="UniProtKB-KW"/>
</dbReference>
<evidence type="ECO:0000256" key="3">
    <source>
        <dbReference type="ARBA" id="ARBA00022854"/>
    </source>
</evidence>
<organism evidence="6">
    <name type="scientific">Pseudolycoriella hygida</name>
    <dbReference type="NCBI Taxonomy" id="35572"/>
    <lineage>
        <taxon>Eukaryota</taxon>
        <taxon>Metazoa</taxon>
        <taxon>Ecdysozoa</taxon>
        <taxon>Arthropoda</taxon>
        <taxon>Hexapoda</taxon>
        <taxon>Insecta</taxon>
        <taxon>Pterygota</taxon>
        <taxon>Neoptera</taxon>
        <taxon>Endopterygota</taxon>
        <taxon>Diptera</taxon>
        <taxon>Nematocera</taxon>
        <taxon>Sciaroidea</taxon>
        <taxon>Sciaridae</taxon>
        <taxon>Pseudolycoriella</taxon>
    </lineage>
</organism>
<keyword evidence="4" id="KW-1015">Disulfide bond</keyword>
<dbReference type="GO" id="GO:0050832">
    <property type="term" value="P:defense response to fungus"/>
    <property type="evidence" value="ECO:0007669"/>
    <property type="project" value="UniProtKB-KW"/>
</dbReference>
<keyword evidence="3" id="KW-0960">Knottin</keyword>
<keyword evidence="2" id="KW-0295">Fungicide</keyword>
<dbReference type="InterPro" id="IPR009101">
    <property type="entry name" value="Gurmarin/antifun_pep"/>
</dbReference>
<dbReference type="PROSITE" id="PS60011">
    <property type="entry name" value="PLANT_C6_AMP"/>
    <property type="match status" value="1"/>
</dbReference>
<name>Q3LTD6_9DIPT</name>